<gene>
    <name evidence="1" type="ORF">GTC17254_22040</name>
</gene>
<name>A0AB33J501_9BACT</name>
<dbReference type="EMBL" id="AP035786">
    <property type="protein sequence ID" value="BFO74607.1"/>
    <property type="molecule type" value="Genomic_DNA"/>
</dbReference>
<proteinExistence type="predicted"/>
<protein>
    <submittedName>
        <fullName evidence="1">Uncharacterized protein</fullName>
    </submittedName>
</protein>
<evidence type="ECO:0000313" key="1">
    <source>
        <dbReference type="EMBL" id="BFO74607.1"/>
    </source>
</evidence>
<sequence>METINKEKQCGSDLLTDILNVQVHNEEKITEQDRRYCREQQDELYKSLDRIDHWYGIFTEEAEQYRESHRISYKDNGEIRYRDSYPSYREVCKDYTELEFKPFKVINEMVDCNYRAVSAFANRIVSYFNRTYNVSVPSPSIDKDTLEMGFRPDYATYVDMVIEHLGGRSFRTTAEEELLIRFHRTVHKCRWSPEVPELKNCKISFPNILSFDDFYSTNYNQNRLHYNYRTDLETFCSGIVFGSDDLLCGSSDMILNFNEDNIDVSSWYDLTTANAEQIRFFKNGRIDIRFKDREAAQACYGRLRLGDIKPESY</sequence>
<accession>A0AB33J501</accession>
<organism evidence="1">
    <name type="scientific">Prevotella sp. GTC17254</name>
    <dbReference type="NCBI Taxonomy" id="3236794"/>
    <lineage>
        <taxon>Bacteria</taxon>
        <taxon>Pseudomonadati</taxon>
        <taxon>Bacteroidota</taxon>
        <taxon>Bacteroidia</taxon>
        <taxon>Bacteroidales</taxon>
        <taxon>Prevotellaceae</taxon>
        <taxon>Prevotella</taxon>
    </lineage>
</organism>
<dbReference type="AlphaFoldDB" id="A0AB33J501"/>
<reference evidence="1" key="1">
    <citation type="submission" date="2024-07" db="EMBL/GenBank/DDBJ databases">
        <title>Complete genome sequence of Prevotella sp. YM-2024 GTC17254.</title>
        <authorList>
            <person name="Hayashi M."/>
            <person name="Muto Y."/>
            <person name="Tanaka K."/>
            <person name="Niwa H."/>
        </authorList>
    </citation>
    <scope>NUCLEOTIDE SEQUENCE</scope>
    <source>
        <strain evidence="1">GTC17254</strain>
    </source>
</reference>